<feature type="binding site" evidence="8">
    <location>
        <position position="271"/>
    </location>
    <ligand>
        <name>FMN</name>
        <dbReference type="ChEBI" id="CHEBI:58210"/>
    </ligand>
</feature>
<evidence type="ECO:0000256" key="1">
    <source>
        <dbReference type="ARBA" id="ARBA00001917"/>
    </source>
</evidence>
<dbReference type="GO" id="GO:0010181">
    <property type="term" value="F:FMN binding"/>
    <property type="evidence" value="ECO:0007669"/>
    <property type="project" value="InterPro"/>
</dbReference>
<feature type="binding site" evidence="8">
    <location>
        <position position="276"/>
    </location>
    <ligand>
        <name>glyoxylate</name>
        <dbReference type="ChEBI" id="CHEBI:36655"/>
    </ligand>
</feature>
<dbReference type="InterPro" id="IPR012133">
    <property type="entry name" value="Alpha-hydoxy_acid_DH_FMN"/>
</dbReference>
<keyword evidence="8" id="KW-0288">FMN</keyword>
<accession>A0A9Q1BIM4</accession>
<name>A0A9Q1BIM4_HOLLE</name>
<dbReference type="CDD" id="cd02809">
    <property type="entry name" value="alpha_hydroxyacid_oxid_FMN"/>
    <property type="match status" value="1"/>
</dbReference>
<dbReference type="PIRSF" id="PIRSF000138">
    <property type="entry name" value="Al-hdrx_acd_dh"/>
    <property type="match status" value="1"/>
</dbReference>
<dbReference type="Pfam" id="PF01070">
    <property type="entry name" value="FMN_dh"/>
    <property type="match status" value="1"/>
</dbReference>
<dbReference type="OrthoDB" id="25826at2759"/>
<dbReference type="AlphaFoldDB" id="A0A9Q1BIM4"/>
<dbReference type="PROSITE" id="PS51349">
    <property type="entry name" value="FMN_HYDROXY_ACID_DH_2"/>
    <property type="match status" value="1"/>
</dbReference>
<proteinExistence type="inferred from homology"/>
<feature type="binding site" evidence="8">
    <location>
        <begin position="328"/>
        <end position="329"/>
    </location>
    <ligand>
        <name>FMN</name>
        <dbReference type="ChEBI" id="CHEBI:58210"/>
    </ligand>
</feature>
<evidence type="ECO:0000313" key="11">
    <source>
        <dbReference type="Proteomes" id="UP001152320"/>
    </source>
</evidence>
<evidence type="ECO:0000256" key="6">
    <source>
        <dbReference type="ARBA" id="ARBA00029327"/>
    </source>
</evidence>
<sequence length="384" mass="41899">MPTEGVSRVADFEGLVRDKTPKVLADYYATGAGDEQTLEDSEKAFRRFRLRPRVLWSKENINIATKLQGQEVSFPLGISPTGLQLAAHSEGERATARAAAKAGVVMIFSSWAMVHLEEAAAAAPNATLWMQVAPFRDRRVTIDMVKRAERSGFKAIVVTVDLPATGMYKRTFRTGTQAQKQLESLNVPGLLLISVRMVNFQAVKEDVAKAKASGDKYLLEYAVLQTNSPGSWEYISWIKSLTTLPIILKGIVTAESAREAMAAGVQGIIVSAHGGRQLDGIQAPIEALPEVVDALRGSGIEVYMDGGVRSGRDIFKALAIGAKAVFIGRPVIWGLLHNGEDGVTEILHMLKNEFQNTMSLCGCSRVDDVNRTFIRHESQLTCKL</sequence>
<comment type="catalytic activity">
    <reaction evidence="6">
        <text>2-hydroxyoctanoate + O2 = 2-oxooctanoate + H2O2</text>
        <dbReference type="Rhea" id="RHEA:67940"/>
        <dbReference type="ChEBI" id="CHEBI:15379"/>
        <dbReference type="ChEBI" id="CHEBI:16240"/>
        <dbReference type="ChEBI" id="CHEBI:133514"/>
        <dbReference type="ChEBI" id="CHEBI:176689"/>
    </reaction>
    <physiologicalReaction direction="left-to-right" evidence="6">
        <dbReference type="Rhea" id="RHEA:67941"/>
    </physiologicalReaction>
</comment>
<dbReference type="Gene3D" id="3.20.20.70">
    <property type="entry name" value="Aldolase class I"/>
    <property type="match status" value="1"/>
</dbReference>
<dbReference type="Proteomes" id="UP001152320">
    <property type="component" value="Chromosome 16"/>
</dbReference>
<dbReference type="InterPro" id="IPR013785">
    <property type="entry name" value="Aldolase_TIM"/>
</dbReference>
<keyword evidence="3" id="KW-0560">Oxidoreductase</keyword>
<dbReference type="PANTHER" id="PTHR10578:SF149">
    <property type="entry name" value="2-HYDROXYACID OXIDASE 2"/>
    <property type="match status" value="1"/>
</dbReference>
<feature type="binding site" evidence="8">
    <location>
        <begin position="80"/>
        <end position="82"/>
    </location>
    <ligand>
        <name>FMN</name>
        <dbReference type="ChEBI" id="CHEBI:58210"/>
    </ligand>
</feature>
<evidence type="ECO:0000256" key="7">
    <source>
        <dbReference type="PIRSR" id="PIRSR000138-1"/>
    </source>
</evidence>
<feature type="binding site" evidence="8">
    <location>
        <position position="273"/>
    </location>
    <ligand>
        <name>glyoxylate</name>
        <dbReference type="ChEBI" id="CHEBI:36655"/>
    </ligand>
</feature>
<dbReference type="InterPro" id="IPR037396">
    <property type="entry name" value="FMN_HAD"/>
</dbReference>
<dbReference type="InterPro" id="IPR000262">
    <property type="entry name" value="FMN-dep_DH"/>
</dbReference>
<evidence type="ECO:0000259" key="9">
    <source>
        <dbReference type="PROSITE" id="PS51349"/>
    </source>
</evidence>
<comment type="catalytic activity">
    <reaction evidence="5">
        <text>a (2S)-2-hydroxycarboxylate + O2 = a 2-oxocarboxylate + H2O2</text>
        <dbReference type="Rhea" id="RHEA:16789"/>
        <dbReference type="ChEBI" id="CHEBI:15379"/>
        <dbReference type="ChEBI" id="CHEBI:16240"/>
        <dbReference type="ChEBI" id="CHEBI:35179"/>
        <dbReference type="ChEBI" id="CHEBI:58123"/>
        <dbReference type="EC" id="1.1.3.15"/>
    </reaction>
    <physiologicalReaction direction="left-to-right" evidence="5">
        <dbReference type="Rhea" id="RHEA:16790"/>
    </physiologicalReaction>
</comment>
<evidence type="ECO:0000256" key="2">
    <source>
        <dbReference type="ARBA" id="ARBA00013087"/>
    </source>
</evidence>
<organism evidence="10 11">
    <name type="scientific">Holothuria leucospilota</name>
    <name type="common">Black long sea cucumber</name>
    <name type="synonym">Mertensiothuria leucospilota</name>
    <dbReference type="NCBI Taxonomy" id="206669"/>
    <lineage>
        <taxon>Eukaryota</taxon>
        <taxon>Metazoa</taxon>
        <taxon>Echinodermata</taxon>
        <taxon>Eleutherozoa</taxon>
        <taxon>Echinozoa</taxon>
        <taxon>Holothuroidea</taxon>
        <taxon>Aspidochirotacea</taxon>
        <taxon>Aspidochirotida</taxon>
        <taxon>Holothuriidae</taxon>
        <taxon>Holothuria</taxon>
    </lineage>
</organism>
<dbReference type="GO" id="GO:0005782">
    <property type="term" value="C:peroxisomal matrix"/>
    <property type="evidence" value="ECO:0007669"/>
    <property type="project" value="TreeGrafter"/>
</dbReference>
<feature type="binding site" evidence="8">
    <location>
        <position position="109"/>
    </location>
    <ligand>
        <name>FMN</name>
        <dbReference type="ChEBI" id="CHEBI:58210"/>
    </ligand>
</feature>
<evidence type="ECO:0000256" key="5">
    <source>
        <dbReference type="ARBA" id="ARBA00029325"/>
    </source>
</evidence>
<evidence type="ECO:0000256" key="8">
    <source>
        <dbReference type="PIRSR" id="PIRSR000138-2"/>
    </source>
</evidence>
<gene>
    <name evidence="10" type="ORF">HOLleu_32401</name>
</gene>
<feature type="binding site" evidence="8">
    <location>
        <begin position="305"/>
        <end position="309"/>
    </location>
    <ligand>
        <name>FMN</name>
        <dbReference type="ChEBI" id="CHEBI:58210"/>
    </ligand>
</feature>
<feature type="binding site" evidence="8">
    <location>
        <position position="27"/>
    </location>
    <ligand>
        <name>glyoxylate</name>
        <dbReference type="ChEBI" id="CHEBI:36655"/>
    </ligand>
</feature>
<dbReference type="SMART" id="SM01240">
    <property type="entry name" value="IMPDH"/>
    <property type="match status" value="1"/>
</dbReference>
<reference evidence="10" key="1">
    <citation type="submission" date="2021-10" db="EMBL/GenBank/DDBJ databases">
        <title>Tropical sea cucumber genome reveals ecological adaptation and Cuvierian tubules defense mechanism.</title>
        <authorList>
            <person name="Chen T."/>
        </authorList>
    </citation>
    <scope>NUCLEOTIDE SEQUENCE</scope>
    <source>
        <strain evidence="10">Nanhai2018</strain>
        <tissue evidence="10">Muscle</tissue>
    </source>
</reference>
<dbReference type="GO" id="GO:0003973">
    <property type="term" value="F:(S)-2-hydroxy-acid oxidase activity"/>
    <property type="evidence" value="ECO:0007669"/>
    <property type="project" value="UniProtKB-EC"/>
</dbReference>
<dbReference type="FunFam" id="3.20.20.70:FF:000056">
    <property type="entry name" value="hydroxyacid oxidase 2"/>
    <property type="match status" value="1"/>
</dbReference>
<feature type="binding site" evidence="8">
    <location>
        <position position="249"/>
    </location>
    <ligand>
        <name>FMN</name>
        <dbReference type="ChEBI" id="CHEBI:58210"/>
    </ligand>
</feature>
<dbReference type="PANTHER" id="PTHR10578">
    <property type="entry name" value="S -2-HYDROXY-ACID OXIDASE-RELATED"/>
    <property type="match status" value="1"/>
</dbReference>
<dbReference type="EC" id="1.1.3.15" evidence="2"/>
<feature type="binding site" evidence="8">
    <location>
        <position position="131"/>
    </location>
    <ligand>
        <name>FMN</name>
        <dbReference type="ChEBI" id="CHEBI:58210"/>
    </ligand>
</feature>
<feature type="binding site" evidence="8">
    <location>
        <position position="159"/>
    </location>
    <ligand>
        <name>FMN</name>
        <dbReference type="ChEBI" id="CHEBI:58210"/>
    </ligand>
</feature>
<keyword evidence="8" id="KW-0285">Flavoprotein</keyword>
<dbReference type="GO" id="GO:0001561">
    <property type="term" value="P:fatty acid alpha-oxidation"/>
    <property type="evidence" value="ECO:0007669"/>
    <property type="project" value="TreeGrafter"/>
</dbReference>
<evidence type="ECO:0000313" key="10">
    <source>
        <dbReference type="EMBL" id="KAJ8027292.1"/>
    </source>
</evidence>
<dbReference type="SUPFAM" id="SSF51395">
    <property type="entry name" value="FMN-linked oxidoreductases"/>
    <property type="match status" value="1"/>
</dbReference>
<dbReference type="EMBL" id="JAIZAY010000016">
    <property type="protein sequence ID" value="KAJ8027292.1"/>
    <property type="molecule type" value="Genomic_DNA"/>
</dbReference>
<evidence type="ECO:0000256" key="3">
    <source>
        <dbReference type="ARBA" id="ARBA00023002"/>
    </source>
</evidence>
<comment type="cofactor">
    <cofactor evidence="1">
        <name>FMN</name>
        <dbReference type="ChEBI" id="CHEBI:58210"/>
    </cofactor>
</comment>
<feature type="domain" description="FMN hydroxy acid dehydrogenase" evidence="9">
    <location>
        <begin position="1"/>
        <end position="379"/>
    </location>
</feature>
<comment type="similarity">
    <text evidence="4">Belongs to the FMN-dependent alpha-hydroxy acid dehydrogenase family.</text>
</comment>
<evidence type="ECO:0000256" key="4">
    <source>
        <dbReference type="ARBA" id="ARBA00024042"/>
    </source>
</evidence>
<protein>
    <recommendedName>
        <fullName evidence="2">(S)-2-hydroxy-acid oxidase</fullName>
        <ecNumber evidence="2">1.1.3.15</ecNumber>
    </recommendedName>
</protein>
<comment type="caution">
    <text evidence="10">The sequence shown here is derived from an EMBL/GenBank/DDBJ whole genome shotgun (WGS) entry which is preliminary data.</text>
</comment>
<keyword evidence="11" id="KW-1185">Reference proteome</keyword>
<feature type="active site" description="Proton acceptor" evidence="7">
    <location>
        <position position="273"/>
    </location>
</feature>